<keyword evidence="3" id="KW-1185">Reference proteome</keyword>
<dbReference type="VEuPathDB" id="FungiDB:PADG_12118"/>
<organism evidence="2 3">
    <name type="scientific">Paracoccidioides brasiliensis (strain Pb18)</name>
    <dbReference type="NCBI Taxonomy" id="502780"/>
    <lineage>
        <taxon>Eukaryota</taxon>
        <taxon>Fungi</taxon>
        <taxon>Dikarya</taxon>
        <taxon>Ascomycota</taxon>
        <taxon>Pezizomycotina</taxon>
        <taxon>Eurotiomycetes</taxon>
        <taxon>Eurotiomycetidae</taxon>
        <taxon>Onygenales</taxon>
        <taxon>Ajellomycetaceae</taxon>
        <taxon>Paracoccidioides</taxon>
    </lineage>
</organism>
<feature type="compositionally biased region" description="Polar residues" evidence="1">
    <location>
        <begin position="9"/>
        <end position="21"/>
    </location>
</feature>
<dbReference type="KEGG" id="pbn:PADG_12118"/>
<feature type="region of interest" description="Disordered" evidence="1">
    <location>
        <begin position="1"/>
        <end position="21"/>
    </location>
</feature>
<proteinExistence type="predicted"/>
<name>A0A0A0HU28_PARBD</name>
<dbReference type="EMBL" id="KN275964">
    <property type="protein sequence ID" value="KGM91803.1"/>
    <property type="molecule type" value="Genomic_DNA"/>
</dbReference>
<dbReference type="GeneID" id="22588015"/>
<accession>A0A0A0HU28</accession>
<sequence length="59" mass="6573">MEENDVTGYLTSPASRSGNDTDGNCLHERLIGWKRPGAITAESVDFLIRTRHSYRFCGA</sequence>
<protein>
    <submittedName>
        <fullName evidence="2">Uncharacterized protein</fullName>
    </submittedName>
</protein>
<dbReference type="HOGENOM" id="CLU_2961443_0_0_1"/>
<dbReference type="Proteomes" id="UP000001628">
    <property type="component" value="Unassembled WGS sequence"/>
</dbReference>
<reference evidence="2 3" key="1">
    <citation type="journal article" date="2011" name="PLoS Genet.">
        <title>Comparative genomic analysis of human fungal pathogens causing paracoccidioidomycosis.</title>
        <authorList>
            <person name="Desjardins C.A."/>
            <person name="Champion M.D."/>
            <person name="Holder J.W."/>
            <person name="Muszewska A."/>
            <person name="Goldberg J."/>
            <person name="Bailao A.M."/>
            <person name="Brigido M.M."/>
            <person name="Ferreira M.E."/>
            <person name="Garcia A.M."/>
            <person name="Grynberg M."/>
            <person name="Gujja S."/>
            <person name="Heiman D.I."/>
            <person name="Henn M.R."/>
            <person name="Kodira C.D."/>
            <person name="Leon-Narvaez H."/>
            <person name="Longo L.V."/>
            <person name="Ma L.J."/>
            <person name="Malavazi I."/>
            <person name="Matsuo A.L."/>
            <person name="Morais F.V."/>
            <person name="Pereira M."/>
            <person name="Rodriguez-Brito S."/>
            <person name="Sakthikumar S."/>
            <person name="Salem-Izacc S.M."/>
            <person name="Sykes S.M."/>
            <person name="Teixeira M.M."/>
            <person name="Vallejo M.C."/>
            <person name="Walter M.E."/>
            <person name="Yandava C."/>
            <person name="Young S."/>
            <person name="Zeng Q."/>
            <person name="Zucker J."/>
            <person name="Felipe M.S."/>
            <person name="Goldman G.H."/>
            <person name="Haas B.J."/>
            <person name="McEwen J.G."/>
            <person name="Nino-Vega G."/>
            <person name="Puccia R."/>
            <person name="San-Blas G."/>
            <person name="Soares C.M."/>
            <person name="Birren B.W."/>
            <person name="Cuomo C.A."/>
        </authorList>
    </citation>
    <scope>NUCLEOTIDE SEQUENCE [LARGE SCALE GENOMIC DNA]</scope>
    <source>
        <strain evidence="2 3">Pb18</strain>
    </source>
</reference>
<dbReference type="InParanoid" id="A0A0A0HU28"/>
<gene>
    <name evidence="2" type="ORF">PADG_12118</name>
</gene>
<evidence type="ECO:0000313" key="2">
    <source>
        <dbReference type="EMBL" id="KGM91803.1"/>
    </source>
</evidence>
<dbReference type="AlphaFoldDB" id="A0A0A0HU28"/>
<dbReference type="RefSeq" id="XP_010761976.1">
    <property type="nucleotide sequence ID" value="XM_010763674.1"/>
</dbReference>
<evidence type="ECO:0000313" key="3">
    <source>
        <dbReference type="Proteomes" id="UP000001628"/>
    </source>
</evidence>
<evidence type="ECO:0000256" key="1">
    <source>
        <dbReference type="SAM" id="MobiDB-lite"/>
    </source>
</evidence>